<dbReference type="GO" id="GO:0005524">
    <property type="term" value="F:ATP binding"/>
    <property type="evidence" value="ECO:0007669"/>
    <property type="project" value="UniProtKB-KW"/>
</dbReference>
<name>A0AAQ4CSW8_9CREN</name>
<evidence type="ECO:0000256" key="4">
    <source>
        <dbReference type="ARBA" id="ARBA00022679"/>
    </source>
</evidence>
<dbReference type="CDD" id="cd05145">
    <property type="entry name" value="RIO1_like"/>
    <property type="match status" value="1"/>
</dbReference>
<feature type="domain" description="Protein kinase" evidence="12">
    <location>
        <begin position="45"/>
        <end position="254"/>
    </location>
</feature>
<dbReference type="GO" id="GO:0046872">
    <property type="term" value="F:metal ion binding"/>
    <property type="evidence" value="ECO:0007669"/>
    <property type="project" value="UniProtKB-KW"/>
</dbReference>
<keyword evidence="8" id="KW-0067">ATP-binding</keyword>
<dbReference type="RefSeq" id="WP_229569261.1">
    <property type="nucleotide sequence ID" value="NZ_AP025226.1"/>
</dbReference>
<keyword evidence="3 13" id="KW-0723">Serine/threonine-protein kinase</keyword>
<keyword evidence="4" id="KW-0808">Transferase</keyword>
<reference evidence="13 14" key="1">
    <citation type="journal article" date="2022" name="Microbiol. Resour. Announc.">
        <title>Complete Genome Sequence of the Hyperthermophilic and Acidophilic Archaeon Saccharolobus caldissimus Strain HS-3T.</title>
        <authorList>
            <person name="Sakai H.D."/>
            <person name="Kurosawa N."/>
        </authorList>
    </citation>
    <scope>NUCLEOTIDE SEQUENCE [LARGE SCALE GENOMIC DNA]</scope>
    <source>
        <strain evidence="13 14">JCM32116</strain>
    </source>
</reference>
<dbReference type="InterPro" id="IPR000687">
    <property type="entry name" value="RIO_kinase"/>
</dbReference>
<evidence type="ECO:0000256" key="5">
    <source>
        <dbReference type="ARBA" id="ARBA00022723"/>
    </source>
</evidence>
<dbReference type="InterPro" id="IPR011009">
    <property type="entry name" value="Kinase-like_dom_sf"/>
</dbReference>
<dbReference type="Proteomes" id="UP001319921">
    <property type="component" value="Chromosome"/>
</dbReference>
<dbReference type="Pfam" id="PF01163">
    <property type="entry name" value="RIO1"/>
    <property type="match status" value="1"/>
</dbReference>
<dbReference type="Gene3D" id="3.30.200.20">
    <property type="entry name" value="Phosphorylase Kinase, domain 1"/>
    <property type="match status" value="1"/>
</dbReference>
<dbReference type="PROSITE" id="PS01245">
    <property type="entry name" value="RIO1"/>
    <property type="match status" value="1"/>
</dbReference>
<gene>
    <name evidence="13" type="ORF">SACC_19160</name>
</gene>
<dbReference type="KEGG" id="scas:SACC_19160"/>
<keyword evidence="6" id="KW-0547">Nucleotide-binding</keyword>
<dbReference type="InterPro" id="IPR018935">
    <property type="entry name" value="RIO_kinase_CS"/>
</dbReference>
<dbReference type="SMART" id="SM00090">
    <property type="entry name" value="RIO"/>
    <property type="match status" value="1"/>
</dbReference>
<dbReference type="PANTHER" id="PTHR45723">
    <property type="entry name" value="SERINE/THREONINE-PROTEIN KINASE RIO1"/>
    <property type="match status" value="1"/>
</dbReference>
<dbReference type="Gene3D" id="1.10.510.10">
    <property type="entry name" value="Transferase(Phosphotransferase) domain 1"/>
    <property type="match status" value="1"/>
</dbReference>
<evidence type="ECO:0000256" key="7">
    <source>
        <dbReference type="ARBA" id="ARBA00022777"/>
    </source>
</evidence>
<keyword evidence="7 13" id="KW-0418">Kinase</keyword>
<sequence length="254" mass="29498">MAELPKRIKEEKRRKDEDLFKVVDSTIDSRTYFNLIQIARRLNIEQYLGAISSGKEARVYPARTYDGKYYAIKIYYTSTAQSKRAIKKYTIGDVRFEDIKVSNTRQLINTWAKKEFKNLTRLYEVGVRVPKPILVYENILVMEFIGEDGLRAPLLRELEDNEITQELYEDLIAQIKIMVGKAKLVHGDLSEYNVMVYNGQCYIIDVSQAIPLEHEEAEKLLRRDIENINNFFKSKGINIKPTDELLLELGFSGA</sequence>
<comment type="similarity">
    <text evidence="1">Belongs to the protein kinase superfamily. RIO-type Ser/Thr kinase family.</text>
</comment>
<dbReference type="InterPro" id="IPR051272">
    <property type="entry name" value="RIO-type_Ser/Thr_kinase"/>
</dbReference>
<comment type="catalytic activity">
    <reaction evidence="11">
        <text>L-seryl-[protein] + ATP = O-phospho-L-seryl-[protein] + ADP + H(+)</text>
        <dbReference type="Rhea" id="RHEA:17989"/>
        <dbReference type="Rhea" id="RHEA-COMP:9863"/>
        <dbReference type="Rhea" id="RHEA-COMP:11604"/>
        <dbReference type="ChEBI" id="CHEBI:15378"/>
        <dbReference type="ChEBI" id="CHEBI:29999"/>
        <dbReference type="ChEBI" id="CHEBI:30616"/>
        <dbReference type="ChEBI" id="CHEBI:83421"/>
        <dbReference type="ChEBI" id="CHEBI:456216"/>
        <dbReference type="EC" id="2.7.11.1"/>
    </reaction>
</comment>
<protein>
    <recommendedName>
        <fullName evidence="2">non-specific serine/threonine protein kinase</fullName>
        <ecNumber evidence="2">2.7.11.1</ecNumber>
    </recommendedName>
</protein>
<dbReference type="InterPro" id="IPR018934">
    <property type="entry name" value="RIO_dom"/>
</dbReference>
<evidence type="ECO:0000256" key="6">
    <source>
        <dbReference type="ARBA" id="ARBA00022741"/>
    </source>
</evidence>
<accession>A0AAQ4CSW8</accession>
<evidence type="ECO:0000256" key="2">
    <source>
        <dbReference type="ARBA" id="ARBA00012513"/>
    </source>
</evidence>
<evidence type="ECO:0000256" key="3">
    <source>
        <dbReference type="ARBA" id="ARBA00022527"/>
    </source>
</evidence>
<dbReference type="EMBL" id="AP025226">
    <property type="protein sequence ID" value="BDB98899.1"/>
    <property type="molecule type" value="Genomic_DNA"/>
</dbReference>
<dbReference type="GeneID" id="68866646"/>
<dbReference type="PROSITE" id="PS50011">
    <property type="entry name" value="PROTEIN_KINASE_DOM"/>
    <property type="match status" value="1"/>
</dbReference>
<proteinExistence type="inferred from homology"/>
<evidence type="ECO:0000256" key="1">
    <source>
        <dbReference type="ARBA" id="ARBA00009196"/>
    </source>
</evidence>
<evidence type="ECO:0000256" key="10">
    <source>
        <dbReference type="ARBA" id="ARBA00047899"/>
    </source>
</evidence>
<evidence type="ECO:0000313" key="13">
    <source>
        <dbReference type="EMBL" id="BDB98899.1"/>
    </source>
</evidence>
<dbReference type="GO" id="GO:0004674">
    <property type="term" value="F:protein serine/threonine kinase activity"/>
    <property type="evidence" value="ECO:0007669"/>
    <property type="project" value="UniProtKB-KW"/>
</dbReference>
<evidence type="ECO:0000256" key="9">
    <source>
        <dbReference type="ARBA" id="ARBA00022842"/>
    </source>
</evidence>
<evidence type="ECO:0000259" key="12">
    <source>
        <dbReference type="PROSITE" id="PS50011"/>
    </source>
</evidence>
<dbReference type="EC" id="2.7.11.1" evidence="2"/>
<keyword evidence="14" id="KW-1185">Reference proteome</keyword>
<dbReference type="AlphaFoldDB" id="A0AAQ4CSW8"/>
<dbReference type="InterPro" id="IPR000719">
    <property type="entry name" value="Prot_kinase_dom"/>
</dbReference>
<evidence type="ECO:0000256" key="11">
    <source>
        <dbReference type="ARBA" id="ARBA00048679"/>
    </source>
</evidence>
<keyword evidence="5" id="KW-0479">Metal-binding</keyword>
<evidence type="ECO:0000256" key="8">
    <source>
        <dbReference type="ARBA" id="ARBA00022840"/>
    </source>
</evidence>
<comment type="catalytic activity">
    <reaction evidence="10">
        <text>L-threonyl-[protein] + ATP = O-phospho-L-threonyl-[protein] + ADP + H(+)</text>
        <dbReference type="Rhea" id="RHEA:46608"/>
        <dbReference type="Rhea" id="RHEA-COMP:11060"/>
        <dbReference type="Rhea" id="RHEA-COMP:11605"/>
        <dbReference type="ChEBI" id="CHEBI:15378"/>
        <dbReference type="ChEBI" id="CHEBI:30013"/>
        <dbReference type="ChEBI" id="CHEBI:30616"/>
        <dbReference type="ChEBI" id="CHEBI:61977"/>
        <dbReference type="ChEBI" id="CHEBI:456216"/>
        <dbReference type="EC" id="2.7.11.1"/>
    </reaction>
</comment>
<keyword evidence="9" id="KW-0460">Magnesium</keyword>
<organism evidence="13 14">
    <name type="scientific">Saccharolobus caldissimus</name>
    <dbReference type="NCBI Taxonomy" id="1702097"/>
    <lineage>
        <taxon>Archaea</taxon>
        <taxon>Thermoproteota</taxon>
        <taxon>Thermoprotei</taxon>
        <taxon>Sulfolobales</taxon>
        <taxon>Sulfolobaceae</taxon>
        <taxon>Saccharolobus</taxon>
    </lineage>
</organism>
<dbReference type="SUPFAM" id="SSF56112">
    <property type="entry name" value="Protein kinase-like (PK-like)"/>
    <property type="match status" value="1"/>
</dbReference>
<evidence type="ECO:0000313" key="14">
    <source>
        <dbReference type="Proteomes" id="UP001319921"/>
    </source>
</evidence>